<accession>A0A6C0K9N3</accession>
<name>A0A6C0K9N3_9ZZZZ</name>
<evidence type="ECO:0000313" key="1">
    <source>
        <dbReference type="EMBL" id="QHU13530.1"/>
    </source>
</evidence>
<protein>
    <submittedName>
        <fullName evidence="1">Uncharacterized protein</fullName>
    </submittedName>
</protein>
<organism evidence="1">
    <name type="scientific">viral metagenome</name>
    <dbReference type="NCBI Taxonomy" id="1070528"/>
    <lineage>
        <taxon>unclassified sequences</taxon>
        <taxon>metagenomes</taxon>
        <taxon>organismal metagenomes</taxon>
    </lineage>
</organism>
<dbReference type="AlphaFoldDB" id="A0A6C0K9N3"/>
<sequence>MNASAKAAHASAIYDASTIHSIYKIIKSHYNFNEKTLADFKIAEAPLSVFDDLNRDLKDRSNKYFNFGFAYDYIRKCNRCYHITYKGLNMYIILETKISPQMRMQLFRNLYRVYLVSKIYKISKWGDYMFNYYVIMNPLKRCLPAKRGQMIDAVNINGGYTYINKNNIYIIRKEDYNKVIIHELLHHNTLIHKEGWNEANIRRLKAHFKIHPDMLLIPNEAIIETYACILNTVFYSIETDTNLRDNFKRDQEHSINLTRKILDKQGGKLWDEKTHSYCYIVFKTILYVYFNDFLKIYKYHNDTEITDFLIKNSQKIYRRVSGLTEASGIAKRNNRLKQTIY</sequence>
<dbReference type="EMBL" id="MN740821">
    <property type="protein sequence ID" value="QHU13530.1"/>
    <property type="molecule type" value="Genomic_DNA"/>
</dbReference>
<reference evidence="1" key="1">
    <citation type="journal article" date="2020" name="Nature">
        <title>Giant virus diversity and host interactions through global metagenomics.</title>
        <authorList>
            <person name="Schulz F."/>
            <person name="Roux S."/>
            <person name="Paez-Espino D."/>
            <person name="Jungbluth S."/>
            <person name="Walsh D.A."/>
            <person name="Denef V.J."/>
            <person name="McMahon K.D."/>
            <person name="Konstantinidis K.T."/>
            <person name="Eloe-Fadrosh E.A."/>
            <person name="Kyrpides N.C."/>
            <person name="Woyke T."/>
        </authorList>
    </citation>
    <scope>NUCLEOTIDE SEQUENCE</scope>
    <source>
        <strain evidence="1">GVMAG-S-1101178-73</strain>
    </source>
</reference>
<proteinExistence type="predicted"/>